<organism evidence="1 2">
    <name type="scientific">uncultured phage cr49_1</name>
    <dbReference type="NCBI Taxonomy" id="2986402"/>
    <lineage>
        <taxon>Viruses</taxon>
        <taxon>Duplodnaviria</taxon>
        <taxon>Heunggongvirae</taxon>
        <taxon>Uroviricota</taxon>
        <taxon>Caudoviricetes</taxon>
        <taxon>Crassvirales</taxon>
        <taxon>Intestiviridae</taxon>
        <taxon>Crudevirinae</taxon>
        <taxon>Diorhovirus</taxon>
        <taxon>Diorhovirus copri</taxon>
    </lineage>
</organism>
<dbReference type="EMBL" id="MZ130474">
    <property type="protein sequence ID" value="QWM88998.1"/>
    <property type="molecule type" value="Genomic_DNA"/>
</dbReference>
<dbReference type="GeneID" id="75691460"/>
<dbReference type="KEGG" id="vg:75691460"/>
<evidence type="ECO:0000313" key="2">
    <source>
        <dbReference type="Proteomes" id="UP000827387"/>
    </source>
</evidence>
<evidence type="ECO:0000313" key="1">
    <source>
        <dbReference type="EMBL" id="QWM88998.1"/>
    </source>
</evidence>
<dbReference type="Proteomes" id="UP000827387">
    <property type="component" value="Segment"/>
</dbReference>
<reference evidence="1 2" key="1">
    <citation type="submission" date="2021-04" db="EMBL/GenBank/DDBJ databases">
        <authorList>
            <person name="Shkoporov A.N."/>
            <person name="Stockdale S.R."/>
            <person name="Guerin E."/>
            <person name="Ross R.P."/>
            <person name="Hill C."/>
        </authorList>
    </citation>
    <scope>NUCLEOTIDE SEQUENCE [LARGE SCALE GENOMIC DNA]</scope>
    <source>
        <strain evidence="2">cr49_1</strain>
    </source>
</reference>
<sequence length="157" mass="18753">MSNIIEHELPEIIYDNSNHIIKCVISNIPIKRSIRKEIYKWIVDECIEYKYKNKHAFICIIIRAICLTISKYKFADNIYQFDLNNKKQKVFPELNVNKVEYWAKKNKLCEHNSHFSTAWFDGRDYDTRISVLKHCIDTINKNIEREKRVASSTGEQH</sequence>
<dbReference type="RefSeq" id="YP_010358570.1">
    <property type="nucleotide sequence ID" value="NC_062764.1"/>
</dbReference>
<keyword evidence="2" id="KW-1185">Reference proteome</keyword>
<accession>A0AAE7RW25</accession>
<name>A0AAE7RW25_9CAUD</name>
<proteinExistence type="predicted"/>
<gene>
    <name evidence="1" type="primary">gp_05088</name>
</gene>
<protein>
    <submittedName>
        <fullName evidence="1">Uncharacterized protein</fullName>
    </submittedName>
</protein>